<organism evidence="2 3">
    <name type="scientific">Spirosoma telluris</name>
    <dbReference type="NCBI Taxonomy" id="2183553"/>
    <lineage>
        <taxon>Bacteria</taxon>
        <taxon>Pseudomonadati</taxon>
        <taxon>Bacteroidota</taxon>
        <taxon>Cytophagia</taxon>
        <taxon>Cytophagales</taxon>
        <taxon>Cytophagaceae</taxon>
        <taxon>Spirosoma</taxon>
    </lineage>
</organism>
<proteinExistence type="predicted"/>
<keyword evidence="1" id="KW-1133">Transmembrane helix</keyword>
<feature type="transmembrane region" description="Helical" evidence="1">
    <location>
        <begin position="38"/>
        <end position="62"/>
    </location>
</feature>
<feature type="transmembrane region" description="Helical" evidence="1">
    <location>
        <begin position="74"/>
        <end position="98"/>
    </location>
</feature>
<evidence type="ECO:0000313" key="2">
    <source>
        <dbReference type="EMBL" id="RAI77174.1"/>
    </source>
</evidence>
<reference evidence="2 3" key="1">
    <citation type="submission" date="2018-06" db="EMBL/GenBank/DDBJ databases">
        <title>Spirosoma sp. HMF3257 Genome sequencing and assembly.</title>
        <authorList>
            <person name="Kang H."/>
            <person name="Cha I."/>
            <person name="Kim H."/>
            <person name="Kang J."/>
            <person name="Joh K."/>
        </authorList>
    </citation>
    <scope>NUCLEOTIDE SEQUENCE [LARGE SCALE GENOMIC DNA]</scope>
    <source>
        <strain evidence="2 3">HMF3257</strain>
    </source>
</reference>
<sequence>MSGLPVVATSCLAMAIMAFGTVYNSSHLLYKLTSVTTTSLLIFAGTLTFGLLSVVNLAYNLASFNGARNRLLSWYLLATATSLTVITFLLLTNGWLGLRTWKM</sequence>
<name>A0A327NTN0_9BACT</name>
<dbReference type="Proteomes" id="UP000249016">
    <property type="component" value="Unassembled WGS sequence"/>
</dbReference>
<gene>
    <name evidence="2" type="ORF">HMF3257_28690</name>
</gene>
<comment type="caution">
    <text evidence="2">The sequence shown here is derived from an EMBL/GenBank/DDBJ whole genome shotgun (WGS) entry which is preliminary data.</text>
</comment>
<evidence type="ECO:0000313" key="3">
    <source>
        <dbReference type="Proteomes" id="UP000249016"/>
    </source>
</evidence>
<accession>A0A327NTN0</accession>
<dbReference type="AlphaFoldDB" id="A0A327NTN0"/>
<keyword evidence="1" id="KW-0472">Membrane</keyword>
<feature type="transmembrane region" description="Helical" evidence="1">
    <location>
        <begin position="6"/>
        <end position="26"/>
    </location>
</feature>
<dbReference type="EMBL" id="QLII01000001">
    <property type="protein sequence ID" value="RAI77174.1"/>
    <property type="molecule type" value="Genomic_DNA"/>
</dbReference>
<protein>
    <submittedName>
        <fullName evidence="2">Uncharacterized protein</fullName>
    </submittedName>
</protein>
<keyword evidence="3" id="KW-1185">Reference proteome</keyword>
<keyword evidence="1" id="KW-0812">Transmembrane</keyword>
<evidence type="ECO:0000256" key="1">
    <source>
        <dbReference type="SAM" id="Phobius"/>
    </source>
</evidence>